<name>A0ABT1LX90_9MYCO</name>
<dbReference type="Pfam" id="PF14032">
    <property type="entry name" value="PknH_C"/>
    <property type="match status" value="1"/>
</dbReference>
<dbReference type="EMBL" id="JANDBD010000002">
    <property type="protein sequence ID" value="MCP9271498.1"/>
    <property type="molecule type" value="Genomic_DNA"/>
</dbReference>
<protein>
    <submittedName>
        <fullName evidence="2">Sensor domain-containing protein</fullName>
    </submittedName>
</protein>
<evidence type="ECO:0000313" key="2">
    <source>
        <dbReference type="EMBL" id="MCP9271498.1"/>
    </source>
</evidence>
<gene>
    <name evidence="2" type="ORF">NM203_04795</name>
</gene>
<reference evidence="2 3" key="1">
    <citation type="submission" date="2022-06" db="EMBL/GenBank/DDBJ databases">
        <title>Mycolicibacterium sp. CAU 1645 isolated from seawater.</title>
        <authorList>
            <person name="Kim W."/>
        </authorList>
    </citation>
    <scope>NUCLEOTIDE SEQUENCE [LARGE SCALE GENOMIC DNA]</scope>
    <source>
        <strain evidence="2 3">CAU 1645</strain>
    </source>
</reference>
<dbReference type="InterPro" id="IPR026954">
    <property type="entry name" value="PknH-like_Extracell"/>
</dbReference>
<evidence type="ECO:0000259" key="1">
    <source>
        <dbReference type="Pfam" id="PF14032"/>
    </source>
</evidence>
<accession>A0ABT1LX90</accession>
<dbReference type="Proteomes" id="UP001651690">
    <property type="component" value="Unassembled WGS sequence"/>
</dbReference>
<dbReference type="InterPro" id="IPR038232">
    <property type="entry name" value="PknH-like_Extracell_sf"/>
</dbReference>
<sequence>MTAAVCLLTVGCGTSGGQSTEPKGVPESALGGLLLAPDRIGTILGASGMVAHQPTDVMADNSNIISNLDCLGAWQINQAPVYDPTFWKSMRQQVVRSPDADSWSEQVVQSVVSWGTRDGAQAFFDDSVTRWSKCTNHTLNIRVNDQPLPKWVSGQLSQGDRELSLPYTRGTGDSTRSCQHVIRVAANVVFEVAACKPKQDAPVTQAAEVAAAMEAEMPH</sequence>
<dbReference type="RefSeq" id="WP_255058551.1">
    <property type="nucleotide sequence ID" value="NZ_JANDBD010000002.1"/>
</dbReference>
<feature type="domain" description="PknH-like extracellular" evidence="1">
    <location>
        <begin position="25"/>
        <end position="215"/>
    </location>
</feature>
<dbReference type="Gene3D" id="3.40.1000.70">
    <property type="entry name" value="PknH-like extracellular domain"/>
    <property type="match status" value="1"/>
</dbReference>
<keyword evidence="3" id="KW-1185">Reference proteome</keyword>
<comment type="caution">
    <text evidence="2">The sequence shown here is derived from an EMBL/GenBank/DDBJ whole genome shotgun (WGS) entry which is preliminary data.</text>
</comment>
<organism evidence="2 3">
    <name type="scientific">Mycolicibacterium arenosum</name>
    <dbReference type="NCBI Taxonomy" id="2952157"/>
    <lineage>
        <taxon>Bacteria</taxon>
        <taxon>Bacillati</taxon>
        <taxon>Actinomycetota</taxon>
        <taxon>Actinomycetes</taxon>
        <taxon>Mycobacteriales</taxon>
        <taxon>Mycobacteriaceae</taxon>
        <taxon>Mycolicibacterium</taxon>
    </lineage>
</organism>
<evidence type="ECO:0000313" key="3">
    <source>
        <dbReference type="Proteomes" id="UP001651690"/>
    </source>
</evidence>
<proteinExistence type="predicted"/>